<protein>
    <recommendedName>
        <fullName evidence="1">NAD(P)-binding domain-containing protein</fullName>
    </recommendedName>
</protein>
<sequence length="187" mass="21165">MCEEEPTQAVNPYAYTKLCGEILSRFYAQIENMDIVIARSFPHTGPGQSPDFVCSDWASQIARIEKGLAEPVIKVGNISVQRDFLDVRDVVKAYALLMEKGKTGKVYNVCSGKSVLLKEILNILLSFSSKAIEIQVDSQKLRKSDISLLFGDNQKIKQELSWEPKITLKQSLFDLLEYWRGKVKSEE</sequence>
<dbReference type="AlphaFoldDB" id="X1M895"/>
<dbReference type="InterPro" id="IPR036291">
    <property type="entry name" value="NAD(P)-bd_dom_sf"/>
</dbReference>
<dbReference type="InterPro" id="IPR016040">
    <property type="entry name" value="NAD(P)-bd_dom"/>
</dbReference>
<reference evidence="2" key="1">
    <citation type="journal article" date="2014" name="Front. Microbiol.">
        <title>High frequency of phylogenetically diverse reductive dehalogenase-homologous genes in deep subseafloor sedimentary metagenomes.</title>
        <authorList>
            <person name="Kawai M."/>
            <person name="Futagami T."/>
            <person name="Toyoda A."/>
            <person name="Takaki Y."/>
            <person name="Nishi S."/>
            <person name="Hori S."/>
            <person name="Arai W."/>
            <person name="Tsubouchi T."/>
            <person name="Morono Y."/>
            <person name="Uchiyama I."/>
            <person name="Ito T."/>
            <person name="Fujiyama A."/>
            <person name="Inagaki F."/>
            <person name="Takami H."/>
        </authorList>
    </citation>
    <scope>NUCLEOTIDE SEQUENCE</scope>
    <source>
        <strain evidence="2">Expedition CK06-06</strain>
    </source>
</reference>
<organism evidence="2">
    <name type="scientific">marine sediment metagenome</name>
    <dbReference type="NCBI Taxonomy" id="412755"/>
    <lineage>
        <taxon>unclassified sequences</taxon>
        <taxon>metagenomes</taxon>
        <taxon>ecological metagenomes</taxon>
    </lineage>
</organism>
<dbReference type="SUPFAM" id="SSF51735">
    <property type="entry name" value="NAD(P)-binding Rossmann-fold domains"/>
    <property type="match status" value="1"/>
</dbReference>
<dbReference type="EMBL" id="BARV01007909">
    <property type="protein sequence ID" value="GAI14321.1"/>
    <property type="molecule type" value="Genomic_DNA"/>
</dbReference>
<dbReference type="Gene3D" id="3.40.50.720">
    <property type="entry name" value="NAD(P)-binding Rossmann-like Domain"/>
    <property type="match status" value="1"/>
</dbReference>
<accession>X1M895</accession>
<proteinExistence type="predicted"/>
<evidence type="ECO:0000313" key="2">
    <source>
        <dbReference type="EMBL" id="GAI14321.1"/>
    </source>
</evidence>
<name>X1M895_9ZZZZ</name>
<dbReference type="PANTHER" id="PTHR43000">
    <property type="entry name" value="DTDP-D-GLUCOSE 4,6-DEHYDRATASE-RELATED"/>
    <property type="match status" value="1"/>
</dbReference>
<dbReference type="Gene3D" id="3.90.25.10">
    <property type="entry name" value="UDP-galactose 4-epimerase, domain 1"/>
    <property type="match status" value="1"/>
</dbReference>
<comment type="caution">
    <text evidence="2">The sequence shown here is derived from an EMBL/GenBank/DDBJ whole genome shotgun (WGS) entry which is preliminary data.</text>
</comment>
<gene>
    <name evidence="2" type="ORF">S06H3_16027</name>
</gene>
<feature type="domain" description="NAD(P)-binding" evidence="1">
    <location>
        <begin position="3"/>
        <end position="171"/>
    </location>
</feature>
<evidence type="ECO:0000259" key="1">
    <source>
        <dbReference type="Pfam" id="PF16363"/>
    </source>
</evidence>
<dbReference type="Pfam" id="PF16363">
    <property type="entry name" value="GDP_Man_Dehyd"/>
    <property type="match status" value="1"/>
</dbReference>